<reference evidence="1" key="1">
    <citation type="journal article" date="2015" name="Dokl. Biochem. Biophys.">
        <title>The enhancin gene: One of the genetic determinants of population variation in baculoviral virulence.</title>
        <authorList>
            <person name="Martemyanov V.V."/>
            <person name="Kabilov M.R."/>
            <person name="Tupikin A.E."/>
            <person name="Baturina O.A."/>
            <person name="Belousova I.A."/>
            <person name="Podgwaite J.D."/>
            <person name="Ilynykh A.V."/>
            <person name="Vlassov V.V."/>
        </authorList>
    </citation>
    <scope>NUCLEOTIDE SEQUENCE</scope>
    <source>
        <strain evidence="1">LdMNPV-45/0</strain>
    </source>
</reference>
<name>A0A140IKT6_NPVLD</name>
<sequence length="67" mass="7603">MLQYELGMLPNPPRSAHRCRGSSCAPSPFANDTQNIRPATRAITIKKARTNFMMVCLLVRREARLED</sequence>
<proteinExistence type="predicted"/>
<organism evidence="1">
    <name type="scientific">Lymantria dispar multicapsid nuclear polyhedrosis virus</name>
    <name type="common">LdMNPV</name>
    <dbReference type="NCBI Taxonomy" id="10449"/>
    <lineage>
        <taxon>Viruses</taxon>
        <taxon>Viruses incertae sedis</taxon>
        <taxon>Naldaviricetes</taxon>
        <taxon>Lefavirales</taxon>
        <taxon>Baculoviridae</taxon>
        <taxon>Alphabaculovirus</taxon>
        <taxon>Alphabaculovirus lydisparis</taxon>
    </lineage>
</organism>
<dbReference type="EMBL" id="KU862282">
    <property type="protein sequence ID" value="AMO65521.1"/>
    <property type="molecule type" value="Genomic_DNA"/>
</dbReference>
<organismHost>
    <name type="scientific">Lepidoptera</name>
    <name type="common">moths &amp; butterflies</name>
    <dbReference type="NCBI Taxonomy" id="7088"/>
</organismHost>
<protein>
    <submittedName>
        <fullName evidence="1">Orf-25 protein</fullName>
    </submittedName>
</protein>
<evidence type="ECO:0000313" key="1">
    <source>
        <dbReference type="EMBL" id="AMO65521.1"/>
    </source>
</evidence>
<accession>A0A140IKT6</accession>
<reference evidence="1" key="2">
    <citation type="submission" date="2016-03" db="EMBL/GenBank/DDBJ databases">
        <authorList>
            <person name="Ploux O."/>
        </authorList>
    </citation>
    <scope>NUCLEOTIDE SEQUENCE</scope>
    <source>
        <strain evidence="1">LdMNPV-45/0</strain>
    </source>
</reference>